<organism evidence="1 2">
    <name type="scientific">Molorchus minor</name>
    <dbReference type="NCBI Taxonomy" id="1323400"/>
    <lineage>
        <taxon>Eukaryota</taxon>
        <taxon>Metazoa</taxon>
        <taxon>Ecdysozoa</taxon>
        <taxon>Arthropoda</taxon>
        <taxon>Hexapoda</taxon>
        <taxon>Insecta</taxon>
        <taxon>Pterygota</taxon>
        <taxon>Neoptera</taxon>
        <taxon>Endopterygota</taxon>
        <taxon>Coleoptera</taxon>
        <taxon>Polyphaga</taxon>
        <taxon>Cucujiformia</taxon>
        <taxon>Chrysomeloidea</taxon>
        <taxon>Cerambycidae</taxon>
        <taxon>Lamiinae</taxon>
        <taxon>Monochamini</taxon>
        <taxon>Molorchus</taxon>
    </lineage>
</organism>
<protein>
    <submittedName>
        <fullName evidence="1">Uncharacterized protein</fullName>
    </submittedName>
</protein>
<sequence>MHKHLVALFNYHLIKKYLHIDGVMTKRRKRHSQHFTGEVKNDLQVILTCLTQKLLKFITVVNCNRPPPPQYRGVSPYYTYDGLALTAVSTTQYQMQIVAYTSLNLNNSRYKILVLTIGPSVDTA</sequence>
<dbReference type="Proteomes" id="UP001162164">
    <property type="component" value="Unassembled WGS sequence"/>
</dbReference>
<name>A0ABQ9K4R5_9CUCU</name>
<reference evidence="1" key="1">
    <citation type="journal article" date="2023" name="Insect Mol. Biol.">
        <title>Genome sequencing provides insights into the evolution of gene families encoding plant cell wall-degrading enzymes in longhorned beetles.</title>
        <authorList>
            <person name="Shin N.R."/>
            <person name="Okamura Y."/>
            <person name="Kirsch R."/>
            <person name="Pauchet Y."/>
        </authorList>
    </citation>
    <scope>NUCLEOTIDE SEQUENCE</scope>
    <source>
        <strain evidence="1">MMC_N1</strain>
    </source>
</reference>
<keyword evidence="2" id="KW-1185">Reference proteome</keyword>
<evidence type="ECO:0000313" key="2">
    <source>
        <dbReference type="Proteomes" id="UP001162164"/>
    </source>
</evidence>
<accession>A0ABQ9K4R5</accession>
<comment type="caution">
    <text evidence="1">The sequence shown here is derived from an EMBL/GenBank/DDBJ whole genome shotgun (WGS) entry which is preliminary data.</text>
</comment>
<evidence type="ECO:0000313" key="1">
    <source>
        <dbReference type="EMBL" id="KAJ8985591.1"/>
    </source>
</evidence>
<proteinExistence type="predicted"/>
<gene>
    <name evidence="1" type="ORF">NQ317_015082</name>
</gene>
<dbReference type="EMBL" id="JAPWTJ010000010">
    <property type="protein sequence ID" value="KAJ8985591.1"/>
    <property type="molecule type" value="Genomic_DNA"/>
</dbReference>